<evidence type="ECO:0000256" key="6">
    <source>
        <dbReference type="ARBA" id="ARBA00013073"/>
    </source>
</evidence>
<dbReference type="EC" id="1.2.1.31" evidence="6"/>
<dbReference type="InterPro" id="IPR045851">
    <property type="entry name" value="AMP-bd_C_sf"/>
</dbReference>
<dbReference type="SUPFAM" id="SSF47336">
    <property type="entry name" value="ACP-like"/>
    <property type="match status" value="1"/>
</dbReference>
<keyword evidence="7" id="KW-0596">Phosphopantetheine</keyword>
<comment type="catalytic activity">
    <reaction evidence="17">
        <text>(S)-2-amino-6-oxohexanoate + NADP(+) + H2O = L-2-aminoadipate + NADPH + 2 H(+)</text>
        <dbReference type="Rhea" id="RHEA:12304"/>
        <dbReference type="ChEBI" id="CHEBI:15377"/>
        <dbReference type="ChEBI" id="CHEBI:15378"/>
        <dbReference type="ChEBI" id="CHEBI:57783"/>
        <dbReference type="ChEBI" id="CHEBI:58321"/>
        <dbReference type="ChEBI" id="CHEBI:58349"/>
        <dbReference type="ChEBI" id="CHEBI:58672"/>
        <dbReference type="EC" id="1.2.1.31"/>
    </reaction>
</comment>
<dbReference type="Gene3D" id="3.40.50.12780">
    <property type="entry name" value="N-terminal domain of ligase-like"/>
    <property type="match status" value="1"/>
</dbReference>
<evidence type="ECO:0000256" key="3">
    <source>
        <dbReference type="ARBA" id="ARBA00004827"/>
    </source>
</evidence>
<dbReference type="GO" id="GO:0019878">
    <property type="term" value="P:lysine biosynthetic process via aminoadipic acid"/>
    <property type="evidence" value="ECO:0007669"/>
    <property type="project" value="UniProtKB-UniPathway"/>
</dbReference>
<evidence type="ECO:0000256" key="8">
    <source>
        <dbReference type="ARBA" id="ARBA00022553"/>
    </source>
</evidence>
<accession>A0A0C9WUD0</accession>
<dbReference type="Gene3D" id="3.40.50.720">
    <property type="entry name" value="NAD(P)-binding Rossmann-like Domain"/>
    <property type="match status" value="1"/>
</dbReference>
<dbReference type="InterPro" id="IPR042099">
    <property type="entry name" value="ANL_N_sf"/>
</dbReference>
<dbReference type="Gene3D" id="3.30.559.30">
    <property type="entry name" value="Nonribosomal peptide synthetase, condensation domain"/>
    <property type="match status" value="1"/>
</dbReference>
<dbReference type="InterPro" id="IPR036291">
    <property type="entry name" value="NAD(P)-bd_dom_sf"/>
</dbReference>
<dbReference type="Gene3D" id="3.30.300.30">
    <property type="match status" value="1"/>
</dbReference>
<dbReference type="EMBL" id="KN838587">
    <property type="protein sequence ID" value="KIK02800.1"/>
    <property type="molecule type" value="Genomic_DNA"/>
</dbReference>
<dbReference type="InterPro" id="IPR009081">
    <property type="entry name" value="PP-bd_ACP"/>
</dbReference>
<dbReference type="InterPro" id="IPR001242">
    <property type="entry name" value="Condensation_dom"/>
</dbReference>
<dbReference type="OrthoDB" id="329835at2759"/>
<dbReference type="Pfam" id="PF00668">
    <property type="entry name" value="Condensation"/>
    <property type="match status" value="1"/>
</dbReference>
<keyword evidence="20" id="KW-1185">Reference proteome</keyword>
<dbReference type="NCBIfam" id="TIGR03443">
    <property type="entry name" value="alpha_am_amid"/>
    <property type="match status" value="1"/>
</dbReference>
<dbReference type="UniPathway" id="UPA00033">
    <property type="reaction ID" value="UER00032"/>
</dbReference>
<dbReference type="PROSITE" id="PS00012">
    <property type="entry name" value="PHOSPHOPANTETHEINE"/>
    <property type="match status" value="1"/>
</dbReference>
<evidence type="ECO:0000256" key="7">
    <source>
        <dbReference type="ARBA" id="ARBA00022450"/>
    </source>
</evidence>
<evidence type="ECO:0000259" key="18">
    <source>
        <dbReference type="PROSITE" id="PS50075"/>
    </source>
</evidence>
<dbReference type="InterPro" id="IPR010080">
    <property type="entry name" value="Thioester_reductase-like_dom"/>
</dbReference>
<evidence type="ECO:0000256" key="17">
    <source>
        <dbReference type="ARBA" id="ARBA00049537"/>
    </source>
</evidence>
<dbReference type="Proteomes" id="UP000054477">
    <property type="component" value="Unassembled WGS sequence"/>
</dbReference>
<evidence type="ECO:0000256" key="12">
    <source>
        <dbReference type="ARBA" id="ARBA00023154"/>
    </source>
</evidence>
<dbReference type="Pfam" id="PF00501">
    <property type="entry name" value="AMP-binding"/>
    <property type="match status" value="1"/>
</dbReference>
<comment type="function">
    <text evidence="2">Catalyzes the activation of alpha-aminoadipate by ATP-dependent adenylation and the reduction of activated alpha-aminoadipate by NADPH. The activated alpha-aminoadipate is bound to the phosphopantheinyl group of the enzyme itself before it is reduced to (S)-2-amino-6-oxohexanoate.</text>
</comment>
<evidence type="ECO:0000256" key="14">
    <source>
        <dbReference type="ARBA" id="ARBA00032195"/>
    </source>
</evidence>
<dbReference type="InterPro" id="IPR014397">
    <property type="entry name" value="Lys2"/>
</dbReference>
<comment type="similarity">
    <text evidence="4">Belongs to the ATP-dependent AMP-binding enzyme family.</text>
</comment>
<dbReference type="EC" id="1.2.1.95" evidence="5"/>
<dbReference type="InterPro" id="IPR006162">
    <property type="entry name" value="Ppantetheine_attach_site"/>
</dbReference>
<evidence type="ECO:0000313" key="19">
    <source>
        <dbReference type="EMBL" id="KIK02800.1"/>
    </source>
</evidence>
<dbReference type="Gene3D" id="1.10.1200.10">
    <property type="entry name" value="ACP-like"/>
    <property type="match status" value="1"/>
</dbReference>
<proteinExistence type="inferred from homology"/>
<gene>
    <name evidence="19" type="ORF">K443DRAFT_5827</name>
</gene>
<keyword evidence="11" id="KW-0560">Oxidoreductase</keyword>
<dbReference type="STRING" id="1095629.A0A0C9WUD0"/>
<evidence type="ECO:0000256" key="4">
    <source>
        <dbReference type="ARBA" id="ARBA00006432"/>
    </source>
</evidence>
<dbReference type="HOGENOM" id="CLU_000022_19_0_1"/>
<reference evidence="19 20" key="1">
    <citation type="submission" date="2014-04" db="EMBL/GenBank/DDBJ databases">
        <authorList>
            <consortium name="DOE Joint Genome Institute"/>
            <person name="Kuo A."/>
            <person name="Kohler A."/>
            <person name="Nagy L.G."/>
            <person name="Floudas D."/>
            <person name="Copeland A."/>
            <person name="Barry K.W."/>
            <person name="Cichocki N."/>
            <person name="Veneault-Fourrey C."/>
            <person name="LaButti K."/>
            <person name="Lindquist E.A."/>
            <person name="Lipzen A."/>
            <person name="Lundell T."/>
            <person name="Morin E."/>
            <person name="Murat C."/>
            <person name="Sun H."/>
            <person name="Tunlid A."/>
            <person name="Henrissat B."/>
            <person name="Grigoriev I.V."/>
            <person name="Hibbett D.S."/>
            <person name="Martin F."/>
            <person name="Nordberg H.P."/>
            <person name="Cantor M.N."/>
            <person name="Hua S.X."/>
        </authorList>
    </citation>
    <scope>NUCLEOTIDE SEQUENCE [LARGE SCALE GENOMIC DNA]</scope>
    <source>
        <strain evidence="19 20">LaAM-08-1</strain>
    </source>
</reference>
<evidence type="ECO:0000256" key="13">
    <source>
        <dbReference type="ARBA" id="ARBA00031335"/>
    </source>
</evidence>
<keyword evidence="12" id="KW-0457">Lysine biosynthesis</keyword>
<dbReference type="InterPro" id="IPR013120">
    <property type="entry name" value="FAR_NAD-bd"/>
</dbReference>
<evidence type="ECO:0000256" key="15">
    <source>
        <dbReference type="ARBA" id="ARBA00048260"/>
    </source>
</evidence>
<keyword evidence="9" id="KW-0028">Amino-acid biosynthesis</keyword>
<evidence type="ECO:0000256" key="9">
    <source>
        <dbReference type="ARBA" id="ARBA00022605"/>
    </source>
</evidence>
<dbReference type="SUPFAM" id="SSF56801">
    <property type="entry name" value="Acetyl-CoA synthetase-like"/>
    <property type="match status" value="1"/>
</dbReference>
<dbReference type="SMART" id="SM00823">
    <property type="entry name" value="PKS_PP"/>
    <property type="match status" value="1"/>
</dbReference>
<dbReference type="Pfam" id="PF00550">
    <property type="entry name" value="PP-binding"/>
    <property type="match status" value="1"/>
</dbReference>
<organism evidence="19 20">
    <name type="scientific">Laccaria amethystina LaAM-08-1</name>
    <dbReference type="NCBI Taxonomy" id="1095629"/>
    <lineage>
        <taxon>Eukaryota</taxon>
        <taxon>Fungi</taxon>
        <taxon>Dikarya</taxon>
        <taxon>Basidiomycota</taxon>
        <taxon>Agaricomycotina</taxon>
        <taxon>Agaricomycetes</taxon>
        <taxon>Agaricomycetidae</taxon>
        <taxon>Agaricales</taxon>
        <taxon>Agaricineae</taxon>
        <taxon>Hydnangiaceae</taxon>
        <taxon>Laccaria</taxon>
    </lineage>
</organism>
<name>A0A0C9WUD0_9AGAR</name>
<sequence length="1425" mass="156131">MEDNRLARVLARLQNLPSISLPTDYPRPAGSNKLVEAVHLTQLSEQTSLSLLKLVLYTEDEDEDEDEVQSRVKRPSAFHLLLAAFTVLLHRYTGDTDIVIGSSSAAAREPLVLRLSVDPTDPYWAIVRRVQHIENEAESDAVPFDVLTRALSKGKDEGIEGPLFRVRFFDETDEPKDNFIRSTNLSSDLTIFITRPPTSTRASIAPRISLRILYNSLLFTSARITCIVDQLSVLLRKVASNPLAPVGAIPLLTPTQKAKLPVPTADLDWCGWKGAITDVFSHNARRWPERPCVVQYLPPEPLNEPQKSITFSYDAILRASNVLSHHLIKSGVQREEVVMVYAHRSVDLVVAVMAVLKAGATFSVIDPAYPASRQIIYLRVAQPRGLVVLKGAGTISPSVREFLSEELHIRVEVPTLEVFPDGSISGGIDTDGQDILSVHIHLGHTDPNVALGPDSVGTLSFTSGSTGIPKGVRGRHFSLTHFFPWMGERFGLNENSKFTMLSGIAHDPIQRDMFTPLFFGAQLRVPTSEDIGTPGRLAEWMANSEVTVTHLTPAMGQLLSAQATGQIPSLLNAFFVGDILTKRDCVRLQALAANVRIINMYGTTETQRAVSYFAIPPVSEDSTFLATQKDIMPAGEGMIDVQLLVVNRNDRNVPCAVGEVGEIYVRSGGLAEGYLDQDATAEKFVTNWFSANSAPRKDTILHPVDQLAGSEALYWKGIRDRMYRSGDLGRYQPDGIVECTGRADDQVKIRGFRIELGEIDTHLSQHPLVRENVTLVRRDKDEEKILVSYFVPLEGPDLGGFASDISDDEGAKGIVRGMKKYRRLIKDIREQLKKKLPSYSVPTLFVPLQRMPLNPNGKIDKPALPFPDTAQASYAAPPTRKASSTEETMCSLWANILPNAPKPIPLDESFFDLGGHSILATRLIFEIRKAFVVSAPLGLIFEQPTISGLVNAVDALRNADLGLAYKEAQPLVEIVPGTPAVERKSLPLVYGRDYVELLDELQPSYPSIPADFGERVVTVFLTGATGFLGAFVLKDLLSRTGRVQKVICLVRASSAESGLDRLKEGSTNRGVWDDAWVSSGRLEVVVGDLALSQLGLGKDDWDRIASEADVVVHNGALVHWVYPYEKLRSANVLSTLATIDLASSGKPKLLVFVSSTSAVDTEHYVQLSESLAQSSSEFTGVPESDDLEGAKSSLKTGYGQTKWVSEKLLFEAGRRGLRGHIVRPGYVVGDSRTAVTNTDDFIWRMVKGCVQLGLVPDINNTINMVPVDHVALCTSLAAVSPLPNASLSVLHITASPLPTFNGMLSSLAQYGFPTEPCEYVVWRRKLEQHVMEVQDNALFPLLHFVLDDLPTSTKAPELDDRNTRAILKGHTGPTAKTVDEGLMGLYLAWLVGAGFLPQPTLEKPEKRLPVLENAGNIKAAGRSGV</sequence>
<dbReference type="PIRSF" id="PIRSF001617">
    <property type="entry name" value="Alpha-AR"/>
    <property type="match status" value="1"/>
</dbReference>
<comment type="cofactor">
    <cofactor evidence="1">
        <name>pantetheine 4'-phosphate</name>
        <dbReference type="ChEBI" id="CHEBI:47942"/>
    </cofactor>
</comment>
<evidence type="ECO:0000256" key="16">
    <source>
        <dbReference type="ARBA" id="ARBA00048414"/>
    </source>
</evidence>
<comment type="catalytic activity">
    <reaction evidence="16">
        <text>(S)-2-amino-6-oxohexanoate + NAD(+) + H2O = L-2-aminoadipate + NADH + 2 H(+)</text>
        <dbReference type="Rhea" id="RHEA:12308"/>
        <dbReference type="ChEBI" id="CHEBI:15377"/>
        <dbReference type="ChEBI" id="CHEBI:15378"/>
        <dbReference type="ChEBI" id="CHEBI:57540"/>
        <dbReference type="ChEBI" id="CHEBI:57945"/>
        <dbReference type="ChEBI" id="CHEBI:58321"/>
        <dbReference type="ChEBI" id="CHEBI:58672"/>
        <dbReference type="EC" id="1.2.1.31"/>
    </reaction>
</comment>
<evidence type="ECO:0000256" key="10">
    <source>
        <dbReference type="ARBA" id="ARBA00022857"/>
    </source>
</evidence>
<dbReference type="InterPro" id="IPR010071">
    <property type="entry name" value="AA_adenyl_dom"/>
</dbReference>
<reference evidence="20" key="2">
    <citation type="submission" date="2015-01" db="EMBL/GenBank/DDBJ databases">
        <title>Evolutionary Origins and Diversification of the Mycorrhizal Mutualists.</title>
        <authorList>
            <consortium name="DOE Joint Genome Institute"/>
            <consortium name="Mycorrhizal Genomics Consortium"/>
            <person name="Kohler A."/>
            <person name="Kuo A."/>
            <person name="Nagy L.G."/>
            <person name="Floudas D."/>
            <person name="Copeland A."/>
            <person name="Barry K.W."/>
            <person name="Cichocki N."/>
            <person name="Veneault-Fourrey C."/>
            <person name="LaButti K."/>
            <person name="Lindquist E.A."/>
            <person name="Lipzen A."/>
            <person name="Lundell T."/>
            <person name="Morin E."/>
            <person name="Murat C."/>
            <person name="Riley R."/>
            <person name="Ohm R."/>
            <person name="Sun H."/>
            <person name="Tunlid A."/>
            <person name="Henrissat B."/>
            <person name="Grigoriev I.V."/>
            <person name="Hibbett D.S."/>
            <person name="Martin F."/>
        </authorList>
    </citation>
    <scope>NUCLEOTIDE SEQUENCE [LARGE SCALE GENOMIC DNA]</scope>
    <source>
        <strain evidence="20">LaAM-08-1</strain>
    </source>
</reference>
<dbReference type="PANTHER" id="PTHR44845">
    <property type="entry name" value="CARRIER DOMAIN-CONTAINING PROTEIN"/>
    <property type="match status" value="1"/>
</dbReference>
<dbReference type="InterPro" id="IPR000873">
    <property type="entry name" value="AMP-dep_synth/lig_dom"/>
</dbReference>
<dbReference type="GO" id="GO:0031177">
    <property type="term" value="F:phosphopantetheine binding"/>
    <property type="evidence" value="ECO:0007669"/>
    <property type="project" value="InterPro"/>
</dbReference>
<dbReference type="SUPFAM" id="SSF52777">
    <property type="entry name" value="CoA-dependent acyltransferases"/>
    <property type="match status" value="1"/>
</dbReference>
<comment type="catalytic activity">
    <reaction evidence="15">
        <text>(S)-2-amino-6-oxohexanoate + AMP + diphosphate + NADP(+) = L-2-aminoadipate + ATP + NADPH + H(+)</text>
        <dbReference type="Rhea" id="RHEA:46936"/>
        <dbReference type="ChEBI" id="CHEBI:15378"/>
        <dbReference type="ChEBI" id="CHEBI:30616"/>
        <dbReference type="ChEBI" id="CHEBI:33019"/>
        <dbReference type="ChEBI" id="CHEBI:57783"/>
        <dbReference type="ChEBI" id="CHEBI:58321"/>
        <dbReference type="ChEBI" id="CHEBI:58349"/>
        <dbReference type="ChEBI" id="CHEBI:58672"/>
        <dbReference type="ChEBI" id="CHEBI:456215"/>
        <dbReference type="EC" id="1.2.1.95"/>
    </reaction>
</comment>
<keyword evidence="8" id="KW-0597">Phosphoprotein</keyword>
<dbReference type="PROSITE" id="PS50075">
    <property type="entry name" value="CARRIER"/>
    <property type="match status" value="1"/>
</dbReference>
<dbReference type="SUPFAM" id="SSF51735">
    <property type="entry name" value="NAD(P)-binding Rossmann-fold domains"/>
    <property type="match status" value="1"/>
</dbReference>
<evidence type="ECO:0000256" key="2">
    <source>
        <dbReference type="ARBA" id="ARBA00003499"/>
    </source>
</evidence>
<evidence type="ECO:0000256" key="11">
    <source>
        <dbReference type="ARBA" id="ARBA00023002"/>
    </source>
</evidence>
<evidence type="ECO:0000313" key="20">
    <source>
        <dbReference type="Proteomes" id="UP000054477"/>
    </source>
</evidence>
<dbReference type="CDD" id="cd05235">
    <property type="entry name" value="SDR_e1"/>
    <property type="match status" value="1"/>
</dbReference>
<dbReference type="InterPro" id="IPR036736">
    <property type="entry name" value="ACP-like_sf"/>
</dbReference>
<dbReference type="GO" id="GO:0004043">
    <property type="term" value="F:L-aminoadipate-semialdehyde dehydrogenase [NAD(P)+] activity"/>
    <property type="evidence" value="ECO:0007669"/>
    <property type="project" value="UniProtKB-EC"/>
</dbReference>
<dbReference type="PROSITE" id="PS00455">
    <property type="entry name" value="AMP_BINDING"/>
    <property type="match status" value="1"/>
</dbReference>
<evidence type="ECO:0000256" key="5">
    <source>
        <dbReference type="ARBA" id="ARBA00012913"/>
    </source>
</evidence>
<dbReference type="NCBIfam" id="TIGR01733">
    <property type="entry name" value="AA-adenyl-dom"/>
    <property type="match status" value="1"/>
</dbReference>
<dbReference type="InterPro" id="IPR020806">
    <property type="entry name" value="PKS_PP-bd"/>
</dbReference>
<comment type="pathway">
    <text evidence="3">Amino-acid biosynthesis; L-lysine biosynthesis via AAA pathway; L-lysine from L-alpha-aminoadipate (fungal route): step 1/3.</text>
</comment>
<dbReference type="NCBIfam" id="TIGR01746">
    <property type="entry name" value="Thioester-redct"/>
    <property type="match status" value="1"/>
</dbReference>
<dbReference type="InterPro" id="IPR020845">
    <property type="entry name" value="AMP-binding_CS"/>
</dbReference>
<evidence type="ECO:0000256" key="1">
    <source>
        <dbReference type="ARBA" id="ARBA00001957"/>
    </source>
</evidence>
<feature type="domain" description="Carrier" evidence="18">
    <location>
        <begin position="880"/>
        <end position="957"/>
    </location>
</feature>
<dbReference type="Pfam" id="PF07993">
    <property type="entry name" value="NAD_binding_4"/>
    <property type="match status" value="1"/>
</dbReference>
<dbReference type="PANTHER" id="PTHR44845:SF1">
    <property type="entry name" value="L-2-AMINOADIPATE REDUCTASE"/>
    <property type="match status" value="1"/>
</dbReference>
<protein>
    <recommendedName>
        <fullName evidence="14">Alpha-aminoadipate reductase</fullName>
        <ecNumber evidence="6">1.2.1.31</ecNumber>
        <ecNumber evidence="5">1.2.1.95</ecNumber>
    </recommendedName>
    <alternativeName>
        <fullName evidence="13">L-aminoadipate-semialdehyde dehydrogenase</fullName>
    </alternativeName>
</protein>
<keyword evidence="10" id="KW-0521">NADP</keyword>